<proteinExistence type="predicted"/>
<dbReference type="AlphaFoldDB" id="A0A225VRR2"/>
<keyword evidence="2" id="KW-1185">Reference proteome</keyword>
<dbReference type="EMBL" id="NBNE01003227">
    <property type="protein sequence ID" value="OWZ08231.1"/>
    <property type="molecule type" value="Genomic_DNA"/>
</dbReference>
<feature type="non-terminal residue" evidence="1">
    <location>
        <position position="1"/>
    </location>
</feature>
<evidence type="ECO:0000313" key="2">
    <source>
        <dbReference type="Proteomes" id="UP000198211"/>
    </source>
</evidence>
<organism evidence="1 2">
    <name type="scientific">Phytophthora megakarya</name>
    <dbReference type="NCBI Taxonomy" id="4795"/>
    <lineage>
        <taxon>Eukaryota</taxon>
        <taxon>Sar</taxon>
        <taxon>Stramenopiles</taxon>
        <taxon>Oomycota</taxon>
        <taxon>Peronosporomycetes</taxon>
        <taxon>Peronosporales</taxon>
        <taxon>Peronosporaceae</taxon>
        <taxon>Phytophthora</taxon>
    </lineage>
</organism>
<gene>
    <name evidence="1" type="ORF">PHMEG_00019261</name>
</gene>
<reference evidence="2" key="1">
    <citation type="submission" date="2017-03" db="EMBL/GenBank/DDBJ databases">
        <title>Phytopthora megakarya and P. palmivora, two closely related causual agents of cacao black pod achieved similar genome size and gene model numbers by different mechanisms.</title>
        <authorList>
            <person name="Ali S."/>
            <person name="Shao J."/>
            <person name="Larry D.J."/>
            <person name="Kronmiller B."/>
            <person name="Shen D."/>
            <person name="Strem M.D."/>
            <person name="Melnick R.L."/>
            <person name="Guiltinan M.J."/>
            <person name="Tyler B.M."/>
            <person name="Meinhardt L.W."/>
            <person name="Bailey B.A."/>
        </authorList>
    </citation>
    <scope>NUCLEOTIDE SEQUENCE [LARGE SCALE GENOMIC DNA]</scope>
    <source>
        <strain evidence="2">zdho120</strain>
    </source>
</reference>
<name>A0A225VRR2_9STRA</name>
<evidence type="ECO:0000313" key="1">
    <source>
        <dbReference type="EMBL" id="OWZ08231.1"/>
    </source>
</evidence>
<protein>
    <submittedName>
        <fullName evidence="1">Uncharacterized protein</fullName>
    </submittedName>
</protein>
<sequence>RSLWLSPLRATLKFATTRIGNTSCGSMLAVLTGSAFTGGICKKSPTRTMCTPPNGTPRTCLYRRSSLSTFSHSALLIMDTSSITRRSSGVNFFSLMARLSRNKKLARVLPPISVAAFPVSAVLTIESSWCQLEQNALTASITRLFPVPPAPPRNISNWSTWSCASKLPVQ</sequence>
<comment type="caution">
    <text evidence="1">The sequence shown here is derived from an EMBL/GenBank/DDBJ whole genome shotgun (WGS) entry which is preliminary data.</text>
</comment>
<accession>A0A225VRR2</accession>
<dbReference type="Proteomes" id="UP000198211">
    <property type="component" value="Unassembled WGS sequence"/>
</dbReference>